<name>A0AAN8KSN9_9TELE</name>
<dbReference type="AlphaFoldDB" id="A0AAN8KSN9"/>
<evidence type="ECO:0000313" key="1">
    <source>
        <dbReference type="EMBL" id="KAK6294301.1"/>
    </source>
</evidence>
<proteinExistence type="predicted"/>
<dbReference type="Proteomes" id="UP001356427">
    <property type="component" value="Unassembled WGS sequence"/>
</dbReference>
<sequence>MGEKGRDGVEILSWILKLFVNPTKLSKSEKTAFLSETSFSWRDVLYSMETEGDPGVMSRRLTHLLNMLNSDHVTVKELARVSLLLDLRRRKVPLARDTEDNFLGFRRKANGKLDTRAAGFGVWSDWPDLNDLCNWTGVELSRLFWNLKYVGYFAWSALTTVSSCGEKLDSGLFPRAPVGFGRSAT</sequence>
<protein>
    <submittedName>
        <fullName evidence="1">Uncharacterized protein</fullName>
    </submittedName>
</protein>
<reference evidence="1 2" key="1">
    <citation type="submission" date="2021-04" db="EMBL/GenBank/DDBJ databases">
        <authorList>
            <person name="De Guttry C."/>
            <person name="Zahm M."/>
            <person name="Klopp C."/>
            <person name="Cabau C."/>
            <person name="Louis A."/>
            <person name="Berthelot C."/>
            <person name="Parey E."/>
            <person name="Roest Crollius H."/>
            <person name="Montfort J."/>
            <person name="Robinson-Rechavi M."/>
            <person name="Bucao C."/>
            <person name="Bouchez O."/>
            <person name="Gislard M."/>
            <person name="Lluch J."/>
            <person name="Milhes M."/>
            <person name="Lampietro C."/>
            <person name="Lopez Roques C."/>
            <person name="Donnadieu C."/>
            <person name="Braasch I."/>
            <person name="Desvignes T."/>
            <person name="Postlethwait J."/>
            <person name="Bobe J."/>
            <person name="Wedekind C."/>
            <person name="Guiguen Y."/>
        </authorList>
    </citation>
    <scope>NUCLEOTIDE SEQUENCE [LARGE SCALE GENOMIC DNA]</scope>
    <source>
        <strain evidence="1">Cs_M1</strain>
        <tissue evidence="1">Blood</tissue>
    </source>
</reference>
<gene>
    <name evidence="1" type="ORF">J4Q44_G00351310</name>
</gene>
<dbReference type="EMBL" id="JAGTTL010000035">
    <property type="protein sequence ID" value="KAK6294301.1"/>
    <property type="molecule type" value="Genomic_DNA"/>
</dbReference>
<keyword evidence="2" id="KW-1185">Reference proteome</keyword>
<accession>A0AAN8KSN9</accession>
<evidence type="ECO:0000313" key="2">
    <source>
        <dbReference type="Proteomes" id="UP001356427"/>
    </source>
</evidence>
<comment type="caution">
    <text evidence="1">The sequence shown here is derived from an EMBL/GenBank/DDBJ whole genome shotgun (WGS) entry which is preliminary data.</text>
</comment>
<organism evidence="1 2">
    <name type="scientific">Coregonus suidteri</name>
    <dbReference type="NCBI Taxonomy" id="861788"/>
    <lineage>
        <taxon>Eukaryota</taxon>
        <taxon>Metazoa</taxon>
        <taxon>Chordata</taxon>
        <taxon>Craniata</taxon>
        <taxon>Vertebrata</taxon>
        <taxon>Euteleostomi</taxon>
        <taxon>Actinopterygii</taxon>
        <taxon>Neopterygii</taxon>
        <taxon>Teleostei</taxon>
        <taxon>Protacanthopterygii</taxon>
        <taxon>Salmoniformes</taxon>
        <taxon>Salmonidae</taxon>
        <taxon>Coregoninae</taxon>
        <taxon>Coregonus</taxon>
    </lineage>
</organism>